<dbReference type="AlphaFoldDB" id="A0A6G0TYR3"/>
<evidence type="ECO:0000313" key="2">
    <source>
        <dbReference type="Proteomes" id="UP000475862"/>
    </source>
</evidence>
<keyword evidence="2" id="KW-1185">Reference proteome</keyword>
<accession>A0A6G0TYR3</accession>
<dbReference type="EMBL" id="VYZN01000012">
    <property type="protein sequence ID" value="KAE9541639.1"/>
    <property type="molecule type" value="Genomic_DNA"/>
</dbReference>
<organism evidence="1 2">
    <name type="scientific">Aphis glycines</name>
    <name type="common">Soybean aphid</name>
    <dbReference type="NCBI Taxonomy" id="307491"/>
    <lineage>
        <taxon>Eukaryota</taxon>
        <taxon>Metazoa</taxon>
        <taxon>Ecdysozoa</taxon>
        <taxon>Arthropoda</taxon>
        <taxon>Hexapoda</taxon>
        <taxon>Insecta</taxon>
        <taxon>Pterygota</taxon>
        <taxon>Neoptera</taxon>
        <taxon>Paraneoptera</taxon>
        <taxon>Hemiptera</taxon>
        <taxon>Sternorrhyncha</taxon>
        <taxon>Aphidomorpha</taxon>
        <taxon>Aphidoidea</taxon>
        <taxon>Aphididae</taxon>
        <taxon>Aphidini</taxon>
        <taxon>Aphis</taxon>
        <taxon>Aphis</taxon>
    </lineage>
</organism>
<sequence length="187" mass="21560">MTVWCGCNRRAVREIGRRHGPAEYRRRIAADCTQRYVRRCSNGQCSYMVESADLLSVCCVVVLKKKKKKRRLRYGHPPTHHHRRRNTIRKIRFSFLACNVVQTRPISDEPKTTCFRVNQQVRPTAPPTYFAVTDPVKSRHGAMSGDRDEAMALDRALRLPPRARPADSRETVSRILYRIEAAGKVTI</sequence>
<proteinExistence type="predicted"/>
<protein>
    <submittedName>
        <fullName evidence="1">Uncharacterized protein</fullName>
    </submittedName>
</protein>
<comment type="caution">
    <text evidence="1">The sequence shown here is derived from an EMBL/GenBank/DDBJ whole genome shotgun (WGS) entry which is preliminary data.</text>
</comment>
<gene>
    <name evidence="1" type="ORF">AGLY_003630</name>
</gene>
<name>A0A6G0TYR3_APHGL</name>
<evidence type="ECO:0000313" key="1">
    <source>
        <dbReference type="EMBL" id="KAE9541639.1"/>
    </source>
</evidence>
<dbReference type="Proteomes" id="UP000475862">
    <property type="component" value="Unassembled WGS sequence"/>
</dbReference>
<reference evidence="1 2" key="1">
    <citation type="submission" date="2019-08" db="EMBL/GenBank/DDBJ databases">
        <title>The genome of the soybean aphid Biotype 1, its phylome, world population structure and adaptation to the North American continent.</title>
        <authorList>
            <person name="Giordano R."/>
            <person name="Donthu R.K."/>
            <person name="Hernandez A.G."/>
            <person name="Wright C.L."/>
            <person name="Zimin A.V."/>
        </authorList>
    </citation>
    <scope>NUCLEOTIDE SEQUENCE [LARGE SCALE GENOMIC DNA]</scope>
    <source>
        <tissue evidence="1">Whole aphids</tissue>
    </source>
</reference>